<dbReference type="Gramene" id="NC1G0102430.1">
    <property type="protein sequence ID" value="NC1G0102430.1:cds"/>
    <property type="gene ID" value="NC1G0102430"/>
</dbReference>
<dbReference type="AlphaFoldDB" id="A0A5K0V4T2"/>
<dbReference type="EMBL" id="LR721774">
    <property type="protein sequence ID" value="VVV35975.1"/>
    <property type="molecule type" value="Genomic_DNA"/>
</dbReference>
<name>A0A5K0V4T2_9MAGN</name>
<proteinExistence type="predicted"/>
<accession>A0A5K0V4T2</accession>
<gene>
    <name evidence="1" type="ORF">NYM_LOCUS705</name>
</gene>
<organism evidence="1">
    <name type="scientific">Nymphaea colorata</name>
    <name type="common">pocket water lily</name>
    <dbReference type="NCBI Taxonomy" id="210225"/>
    <lineage>
        <taxon>Eukaryota</taxon>
        <taxon>Viridiplantae</taxon>
        <taxon>Streptophyta</taxon>
        <taxon>Embryophyta</taxon>
        <taxon>Tracheophyta</taxon>
        <taxon>Spermatophyta</taxon>
        <taxon>Magnoliopsida</taxon>
        <taxon>Nymphaeales</taxon>
        <taxon>Nymphaeaceae</taxon>
        <taxon>Nymphaea</taxon>
    </lineage>
</organism>
<sequence>MMDILEEGDPGGPRLMFAMAAAMSRLEADDLGEGTAEPVDTYRGRSSSDVWAKKQTLRIQLVPSLQRRVRYCAGWSQHSNTP</sequence>
<evidence type="ECO:0000313" key="1">
    <source>
        <dbReference type="EMBL" id="VVV35975.1"/>
    </source>
</evidence>
<protein>
    <submittedName>
        <fullName evidence="1">Uncharacterized protein</fullName>
    </submittedName>
</protein>
<reference evidence="1" key="1">
    <citation type="submission" date="2019-09" db="EMBL/GenBank/DDBJ databases">
        <authorList>
            <person name="Zhang L."/>
        </authorList>
    </citation>
    <scope>NUCLEOTIDE SEQUENCE</scope>
</reference>